<feature type="compositionally biased region" description="Basic residues" evidence="2">
    <location>
        <begin position="609"/>
        <end position="621"/>
    </location>
</feature>
<evidence type="ECO:0000256" key="2">
    <source>
        <dbReference type="SAM" id="MobiDB-lite"/>
    </source>
</evidence>
<dbReference type="PANTHER" id="PTHR48125:SF10">
    <property type="entry name" value="OS12G0136300 PROTEIN"/>
    <property type="match status" value="1"/>
</dbReference>
<feature type="compositionally biased region" description="Basic and acidic residues" evidence="2">
    <location>
        <begin position="729"/>
        <end position="739"/>
    </location>
</feature>
<dbReference type="AlphaFoldDB" id="A0A4D9D0S3"/>
<evidence type="ECO:0000313" key="3">
    <source>
        <dbReference type="EMBL" id="TFJ83987.1"/>
    </source>
</evidence>
<comment type="caution">
    <text evidence="3">The sequence shown here is derived from an EMBL/GenBank/DDBJ whole genome shotgun (WGS) entry which is preliminary data.</text>
</comment>
<feature type="compositionally biased region" description="Basic and acidic residues" evidence="2">
    <location>
        <begin position="1"/>
        <end position="15"/>
    </location>
</feature>
<dbReference type="PANTHER" id="PTHR48125">
    <property type="entry name" value="LP07818P1"/>
    <property type="match status" value="1"/>
</dbReference>
<organism evidence="3 4">
    <name type="scientific">Nannochloropsis salina CCMP1776</name>
    <dbReference type="NCBI Taxonomy" id="1027361"/>
    <lineage>
        <taxon>Eukaryota</taxon>
        <taxon>Sar</taxon>
        <taxon>Stramenopiles</taxon>
        <taxon>Ochrophyta</taxon>
        <taxon>Eustigmatophyceae</taxon>
        <taxon>Eustigmatales</taxon>
        <taxon>Monodopsidaceae</taxon>
        <taxon>Microchloropsis</taxon>
        <taxon>Microchloropsis salina</taxon>
    </lineage>
</organism>
<feature type="region of interest" description="Disordered" evidence="2">
    <location>
        <begin position="606"/>
        <end position="742"/>
    </location>
</feature>
<feature type="compositionally biased region" description="Basic and acidic residues" evidence="2">
    <location>
        <begin position="329"/>
        <end position="343"/>
    </location>
</feature>
<feature type="coiled-coil region" evidence="1">
    <location>
        <begin position="26"/>
        <end position="71"/>
    </location>
</feature>
<feature type="region of interest" description="Disordered" evidence="2">
    <location>
        <begin position="93"/>
        <end position="155"/>
    </location>
</feature>
<name>A0A4D9D0S3_9STRA</name>
<feature type="compositionally biased region" description="Basic and acidic residues" evidence="2">
    <location>
        <begin position="662"/>
        <end position="675"/>
    </location>
</feature>
<evidence type="ECO:0000256" key="1">
    <source>
        <dbReference type="SAM" id="Coils"/>
    </source>
</evidence>
<keyword evidence="1" id="KW-0175">Coiled coil</keyword>
<feature type="compositionally biased region" description="Polar residues" evidence="2">
    <location>
        <begin position="910"/>
        <end position="920"/>
    </location>
</feature>
<dbReference type="Proteomes" id="UP000355283">
    <property type="component" value="Unassembled WGS sequence"/>
</dbReference>
<feature type="compositionally biased region" description="Basic and acidic residues" evidence="2">
    <location>
        <begin position="695"/>
        <end position="713"/>
    </location>
</feature>
<gene>
    <name evidence="3" type="ORF">NSK_005082</name>
</gene>
<feature type="compositionally biased region" description="Basic and acidic residues" evidence="2">
    <location>
        <begin position="628"/>
        <end position="647"/>
    </location>
</feature>
<evidence type="ECO:0000313" key="4">
    <source>
        <dbReference type="Proteomes" id="UP000355283"/>
    </source>
</evidence>
<protein>
    <submittedName>
        <fullName evidence="3">Uncharacterized protein</fullName>
    </submittedName>
</protein>
<feature type="compositionally biased region" description="Basic and acidic residues" evidence="2">
    <location>
        <begin position="111"/>
        <end position="143"/>
    </location>
</feature>
<feature type="region of interest" description="Disordered" evidence="2">
    <location>
        <begin position="776"/>
        <end position="920"/>
    </location>
</feature>
<sequence>MKESVASPRSDERSNDGFSKCRPRTFADLAEENETLRNENEILQKQLVDVKEKHAEEVKNLKYRLTEVEKRASAAALATVAKGVSVDAICEETSDANKEKKIDGQGGMHAGGKEEEPLEDPSRKREGEKGRCDSMQEKEEGTRLTRGSFKKKNDEDAVAWTSNNSMAENSPCAVVPVVNHLNGIDTHSPGTGGPRRPQQARMMRELKSIGALDEEATDARNSLDLRRLVGLGMWKWFAVEKEEDKGGWKQRREGSRPKMLQFLGVFKKVNMRAKPAPQVLVEFQQQACEWWSVEGLVNAYRVSTIRGINMFYSRERVAAFLERLEGGEGVRKRGGRQTDRGAGTEEEEEDGGEGGKEAGTEEGGSGAVEWKETGTQALSDGVDGGAGGKRKGRSRSRPGSPRDACGGVGAVKRTRRSTSAEELPSHPALRNGAGALGPSLPHPVRAQAASVAPSGATKPILCTSSPSQSLPPSPAPSPSPKPRRPEHEILDAFISLHLLPPSSSLTALRNFKLERLTGYGLREYWLVPSGGALKPQLYTARFGSKIEAMVDTQTGKTKRMIEAVYSDRSRHHFDMRRLIDGFTGTEGTVSRKGIVGLLSKEEVEDVFRGKRKRKQGRRGEKRRQGLGQREEGLKEEEKKHEGEEHAGVKGAGEGSQRTGPGGEREKDGDDGDRNLSDGVADSGSLKNEGEGVGEEVEKQALPESAEKGSKERGLLTALSMMLPNALGGQKKEGDEKKGENGVLGVEKARLESHMSPSPGTALAAAARMALSTRMASNGVPAPQLPQPLVAPFAPLPPSTFPSAPLGPVAPTDVVGPARGHPRPSSPSQKSVRMTCSPAPAGRPSLLSPDQGEQKEKSGGEGTTVLRRQQQAHRHKEQALDRPSGQPVTLAALARAAAVSKQQLKHLSPRPQEQASVQQQT</sequence>
<feature type="compositionally biased region" description="Pro residues" evidence="2">
    <location>
        <begin position="469"/>
        <end position="480"/>
    </location>
</feature>
<accession>A0A4D9D0S3</accession>
<keyword evidence="4" id="KW-1185">Reference proteome</keyword>
<feature type="region of interest" description="Disordered" evidence="2">
    <location>
        <begin position="329"/>
        <end position="485"/>
    </location>
</feature>
<dbReference type="EMBL" id="SDOX01000021">
    <property type="protein sequence ID" value="TFJ83987.1"/>
    <property type="molecule type" value="Genomic_DNA"/>
</dbReference>
<reference evidence="3 4" key="1">
    <citation type="submission" date="2019-01" db="EMBL/GenBank/DDBJ databases">
        <title>Nuclear Genome Assembly of the Microalgal Biofuel strain Nannochloropsis salina CCMP1776.</title>
        <authorList>
            <person name="Hovde B."/>
        </authorList>
    </citation>
    <scope>NUCLEOTIDE SEQUENCE [LARGE SCALE GENOMIC DNA]</scope>
    <source>
        <strain evidence="3 4">CCMP1776</strain>
    </source>
</reference>
<dbReference type="OrthoDB" id="10509666at2759"/>
<proteinExistence type="predicted"/>
<feature type="region of interest" description="Disordered" evidence="2">
    <location>
        <begin position="1"/>
        <end position="24"/>
    </location>
</feature>
<feature type="compositionally biased region" description="Low complexity" evidence="2">
    <location>
        <begin position="776"/>
        <end position="792"/>
    </location>
</feature>